<dbReference type="AlphaFoldDB" id="D2U1F6"/>
<organism evidence="2">
    <name type="scientific">Arsenophonus nasoniae</name>
    <name type="common">son-killer infecting Nasonia vitripennis</name>
    <dbReference type="NCBI Taxonomy" id="638"/>
    <lineage>
        <taxon>Bacteria</taxon>
        <taxon>Pseudomonadati</taxon>
        <taxon>Pseudomonadota</taxon>
        <taxon>Gammaproteobacteria</taxon>
        <taxon>Enterobacterales</taxon>
        <taxon>Morganellaceae</taxon>
        <taxon>Arsenophonus</taxon>
    </lineage>
</organism>
<name>D2U1F6_9GAMM</name>
<keyword evidence="1" id="KW-0472">Membrane</keyword>
<feature type="transmembrane region" description="Helical" evidence="1">
    <location>
        <begin position="12"/>
        <end position="29"/>
    </location>
</feature>
<proteinExistence type="predicted"/>
<gene>
    <name evidence="2" type="ORF">ARN_23790</name>
</gene>
<evidence type="ECO:0000313" key="2">
    <source>
        <dbReference type="EMBL" id="CBA74573.1"/>
    </source>
</evidence>
<reference evidence="2" key="1">
    <citation type="journal article" date="2010" name="Insect Mol. Biol.">
        <title>The draft genome sequence of Arsenophonus nasoniae, son-killer bacterium of Nasonia vitripennis, reveals genes associated with virulence and symbiosis.</title>
        <authorList>
            <person name="Wilkes T."/>
            <person name="Darby A.C."/>
            <person name="Choi J."/>
            <person name="Colborne J.K."/>
            <person name="Werren J.H."/>
            <person name="Hurst G.D.D."/>
        </authorList>
    </citation>
    <scope>NUCLEOTIDE SEQUENCE</scope>
</reference>
<evidence type="ECO:0000256" key="1">
    <source>
        <dbReference type="SAM" id="Phobius"/>
    </source>
</evidence>
<keyword evidence="1" id="KW-0812">Transmembrane</keyword>
<keyword evidence="1" id="KW-1133">Transmembrane helix</keyword>
<dbReference type="EMBL" id="FN545240">
    <property type="protein sequence ID" value="CBA74573.1"/>
    <property type="molecule type" value="Genomic_DNA"/>
</dbReference>
<accession>D2U1F6</accession>
<sequence>MEDNFMTGLLKTLAIIISIFSINCGYAAADILNDNIKSTDITTNIGFNPPFEKIITNIIDATTEIKNSAPQLSN</sequence>
<protein>
    <submittedName>
        <fullName evidence="2">Uncharacterized protein</fullName>
    </submittedName>
</protein>